<keyword evidence="1" id="KW-0472">Membrane</keyword>
<evidence type="ECO:0000256" key="1">
    <source>
        <dbReference type="SAM" id="Phobius"/>
    </source>
</evidence>
<proteinExistence type="predicted"/>
<keyword evidence="1" id="KW-0812">Transmembrane</keyword>
<protein>
    <submittedName>
        <fullName evidence="2">Uncharacterized protein</fullName>
    </submittedName>
</protein>
<accession>X0WQW0</accession>
<feature type="transmembrane region" description="Helical" evidence="1">
    <location>
        <begin position="42"/>
        <end position="61"/>
    </location>
</feature>
<organism evidence="2">
    <name type="scientific">marine sediment metagenome</name>
    <dbReference type="NCBI Taxonomy" id="412755"/>
    <lineage>
        <taxon>unclassified sequences</taxon>
        <taxon>metagenomes</taxon>
        <taxon>ecological metagenomes</taxon>
    </lineage>
</organism>
<feature type="transmembrane region" description="Helical" evidence="1">
    <location>
        <begin position="7"/>
        <end position="30"/>
    </location>
</feature>
<evidence type="ECO:0000313" key="2">
    <source>
        <dbReference type="EMBL" id="GAG33359.1"/>
    </source>
</evidence>
<sequence>MVKAAGILSIIGGIVGIIAGAIAIGASALIAQLTGTFGMEGIGGGLIGLGIVALIGGIVTLRRKVWGFSLAGAICALFPIVPLGILAIIFVSMGKKEFA</sequence>
<comment type="caution">
    <text evidence="2">The sequence shown here is derived from an EMBL/GenBank/DDBJ whole genome shotgun (WGS) entry which is preliminary data.</text>
</comment>
<gene>
    <name evidence="2" type="ORF">S01H1_64967</name>
</gene>
<feature type="transmembrane region" description="Helical" evidence="1">
    <location>
        <begin position="68"/>
        <end position="93"/>
    </location>
</feature>
<dbReference type="AlphaFoldDB" id="X0WQW0"/>
<keyword evidence="1" id="KW-1133">Transmembrane helix</keyword>
<dbReference type="EMBL" id="BARS01042857">
    <property type="protein sequence ID" value="GAG33359.1"/>
    <property type="molecule type" value="Genomic_DNA"/>
</dbReference>
<name>X0WQW0_9ZZZZ</name>
<reference evidence="2" key="1">
    <citation type="journal article" date="2014" name="Front. Microbiol.">
        <title>High frequency of phylogenetically diverse reductive dehalogenase-homologous genes in deep subseafloor sedimentary metagenomes.</title>
        <authorList>
            <person name="Kawai M."/>
            <person name="Futagami T."/>
            <person name="Toyoda A."/>
            <person name="Takaki Y."/>
            <person name="Nishi S."/>
            <person name="Hori S."/>
            <person name="Arai W."/>
            <person name="Tsubouchi T."/>
            <person name="Morono Y."/>
            <person name="Uchiyama I."/>
            <person name="Ito T."/>
            <person name="Fujiyama A."/>
            <person name="Inagaki F."/>
            <person name="Takami H."/>
        </authorList>
    </citation>
    <scope>NUCLEOTIDE SEQUENCE</scope>
    <source>
        <strain evidence="2">Expedition CK06-06</strain>
    </source>
</reference>